<evidence type="ECO:0008006" key="4">
    <source>
        <dbReference type="Google" id="ProtNLM"/>
    </source>
</evidence>
<gene>
    <name evidence="2" type="ORF">M0H32_16055</name>
</gene>
<dbReference type="EMBL" id="JALNMJ010000011">
    <property type="protein sequence ID" value="MCK7613684.1"/>
    <property type="molecule type" value="Genomic_DNA"/>
</dbReference>
<feature type="signal peptide" evidence="1">
    <location>
        <begin position="1"/>
        <end position="36"/>
    </location>
</feature>
<dbReference type="RefSeq" id="WP_248155804.1">
    <property type="nucleotide sequence ID" value="NZ_JALNMJ010000011.1"/>
</dbReference>
<feature type="chain" id="PRO_5045955901" description="DUF2125 domain-containing protein" evidence="1">
    <location>
        <begin position="37"/>
        <end position="722"/>
    </location>
</feature>
<evidence type="ECO:0000256" key="1">
    <source>
        <dbReference type="SAM" id="SignalP"/>
    </source>
</evidence>
<proteinExistence type="predicted"/>
<evidence type="ECO:0000313" key="3">
    <source>
        <dbReference type="Proteomes" id="UP001431221"/>
    </source>
</evidence>
<organism evidence="2 3">
    <name type="scientific">Roseibium sediminicola</name>
    <dbReference type="NCBI Taxonomy" id="2933272"/>
    <lineage>
        <taxon>Bacteria</taxon>
        <taxon>Pseudomonadati</taxon>
        <taxon>Pseudomonadota</taxon>
        <taxon>Alphaproteobacteria</taxon>
        <taxon>Hyphomicrobiales</taxon>
        <taxon>Stappiaceae</taxon>
        <taxon>Roseibium</taxon>
    </lineage>
</organism>
<reference evidence="2" key="1">
    <citation type="submission" date="2022-04" db="EMBL/GenBank/DDBJ databases">
        <title>Roseibium sp. CAU 1639 isolated from mud.</title>
        <authorList>
            <person name="Kim W."/>
        </authorList>
    </citation>
    <scope>NUCLEOTIDE SEQUENCE</scope>
    <source>
        <strain evidence="2">CAU 1639</strain>
    </source>
</reference>
<dbReference type="Proteomes" id="UP001431221">
    <property type="component" value="Unassembled WGS sequence"/>
</dbReference>
<keyword evidence="1" id="KW-0732">Signal</keyword>
<protein>
    <recommendedName>
        <fullName evidence="4">DUF2125 domain-containing protein</fullName>
    </recommendedName>
</protein>
<sequence length="722" mass="77280">MIFYARSAHTPSSAKARARLLCLSTALVLISGSTFAQDSGTAAYDAYVDGLEALGLEVENGAINYDAGSDTLTLTDSRLSLSGTIKDLPAGDMDVTTDDGAKDADPDELNDLSYEISLHSGTVTITGLTHEDGDFSAASWVYSDDTEFTVSGSVDGEGRMKLNGRMTGLSATDYSFTMPELPDEDPEHQASRWLPFLQVSLLTSYEEVKADSTAMTLEAYATEDGKETLVVSGTMQMDGYRLADAEDGQVGEYSIDKVTQTMETLDPSSGQVLIQETSQGKTIYTDIDVAAFIDLFDPDVPASDDHVVMIGTGSTVDYSSRQDLGQGLSVNMTVDSATLNEVTVIKRDNDILQIFDDLFAKKEPAPEQLITGVFQLYRSFGITEARVSGIKIKVPTPGPEKLADISIAEMAMTEVSSEGIGEMMLVGLNAPELPDGASVRINWAAIGDIEFADYTPMRAMISTLMADPDFGEDHPLDVARAFMPLSFGYEIKGLDVTAPDTGQVKIGAAEMTVSTTVSPIPTSIFVRNEGLQVPVSAVDDPEAQALFQALGLDTVVWSDETRLYWDEATLELRLEKFMVDIDGVGRAELSARFANVPKSLFEDPEGQGQMALIVAQFVDASLTFKDAGLATKGIAHVAESEGIPENVFREALVAQAAQATAPIQNEAFTKMVSEAASKFLENPGELKITLAPQAPVPLAQILGSMAAPQTLPDLLAVNIEAN</sequence>
<comment type="caution">
    <text evidence="2">The sequence shown here is derived from an EMBL/GenBank/DDBJ whole genome shotgun (WGS) entry which is preliminary data.</text>
</comment>
<name>A0ABT0GW68_9HYPH</name>
<evidence type="ECO:0000313" key="2">
    <source>
        <dbReference type="EMBL" id="MCK7613684.1"/>
    </source>
</evidence>
<accession>A0ABT0GW68</accession>
<keyword evidence="3" id="KW-1185">Reference proteome</keyword>